<organism evidence="2">
    <name type="scientific">Prunus dulcis</name>
    <name type="common">Almond</name>
    <name type="synonym">Amygdalus dulcis</name>
    <dbReference type="NCBI Taxonomy" id="3755"/>
    <lineage>
        <taxon>Eukaryota</taxon>
        <taxon>Viridiplantae</taxon>
        <taxon>Streptophyta</taxon>
        <taxon>Embryophyta</taxon>
        <taxon>Tracheophyta</taxon>
        <taxon>Spermatophyta</taxon>
        <taxon>Magnoliopsida</taxon>
        <taxon>eudicotyledons</taxon>
        <taxon>Gunneridae</taxon>
        <taxon>Pentapetalae</taxon>
        <taxon>rosids</taxon>
        <taxon>fabids</taxon>
        <taxon>Rosales</taxon>
        <taxon>Rosaceae</taxon>
        <taxon>Amygdaloideae</taxon>
        <taxon>Amygdaleae</taxon>
        <taxon>Prunus</taxon>
    </lineage>
</organism>
<feature type="compositionally biased region" description="Polar residues" evidence="1">
    <location>
        <begin position="24"/>
        <end position="69"/>
    </location>
</feature>
<evidence type="ECO:0000313" key="2">
    <source>
        <dbReference type="EMBL" id="BBH05732.1"/>
    </source>
</evidence>
<feature type="region of interest" description="Disordered" evidence="1">
    <location>
        <begin position="1"/>
        <end position="89"/>
    </location>
</feature>
<protein>
    <submittedName>
        <fullName evidence="2">Plant transposase Ptta/En/Spm family</fullName>
    </submittedName>
</protein>
<evidence type="ECO:0000256" key="1">
    <source>
        <dbReference type="SAM" id="MobiDB-lite"/>
    </source>
</evidence>
<accession>A0A4Y1RMX3</accession>
<name>A0A4Y1RMX3_PRUDU</name>
<proteinExistence type="predicted"/>
<sequence>MAYGPNAPSNKIDCQPQLVASRWPQPTTSDQSQRQAPSMSVQSQQQASTMRLTGSQLETQQCHPNLSTPSHEDEPLITPSEKQDNTDVPNAYRPHCLKVVGNRWRDWKCRLKKEWYDKYETNEERLAILSPYRPMEDTCKVLGLPDVKECYKANKANRALGSAPHRTGRTSFAQTKNKHAVVPYFKFIIHSFVSIIQSSLHQRRLSVWVKDQRQS</sequence>
<dbReference type="AlphaFoldDB" id="A0A4Y1RMX3"/>
<dbReference type="EMBL" id="AP019302">
    <property type="protein sequence ID" value="BBH05732.1"/>
    <property type="molecule type" value="Genomic_DNA"/>
</dbReference>
<gene>
    <name evidence="2" type="ORF">Prudu_017210</name>
</gene>
<reference evidence="2" key="1">
    <citation type="journal article" date="2019" name="Science">
        <title>Mutation of a bHLH transcription factor allowed almond domestication.</title>
        <authorList>
            <person name="Sanchez-Perez R."/>
            <person name="Pavan S."/>
            <person name="Mazzeo R."/>
            <person name="Moldovan C."/>
            <person name="Aiese Cigliano R."/>
            <person name="Del Cueto J."/>
            <person name="Ricciardi F."/>
            <person name="Lotti C."/>
            <person name="Ricciardi L."/>
            <person name="Dicenta F."/>
            <person name="Lopez-Marques R.L."/>
            <person name="Lindberg Moller B."/>
        </authorList>
    </citation>
    <scope>NUCLEOTIDE SEQUENCE</scope>
</reference>